<keyword evidence="2 5" id="KW-0812">Transmembrane</keyword>
<feature type="transmembrane region" description="Helical" evidence="5">
    <location>
        <begin position="214"/>
        <end position="233"/>
    </location>
</feature>
<feature type="transmembrane region" description="Helical" evidence="5">
    <location>
        <begin position="245"/>
        <end position="275"/>
    </location>
</feature>
<proteinExistence type="predicted"/>
<keyword evidence="8" id="KW-1185">Reference proteome</keyword>
<evidence type="ECO:0000256" key="6">
    <source>
        <dbReference type="SAM" id="SignalP"/>
    </source>
</evidence>
<evidence type="ECO:0000313" key="8">
    <source>
        <dbReference type="Proteomes" id="UP000677054"/>
    </source>
</evidence>
<comment type="subcellular location">
    <subcellularLocation>
        <location evidence="1">Membrane</location>
        <topology evidence="1">Multi-pass membrane protein</topology>
    </subcellularLocation>
</comment>
<keyword evidence="4 5" id="KW-0472">Membrane</keyword>
<dbReference type="AlphaFoldDB" id="A0A7R9A508"/>
<dbReference type="EMBL" id="CAJPEV010001856">
    <property type="protein sequence ID" value="CAG0894627.1"/>
    <property type="molecule type" value="Genomic_DNA"/>
</dbReference>
<dbReference type="GO" id="GO:0016020">
    <property type="term" value="C:membrane"/>
    <property type="evidence" value="ECO:0007669"/>
    <property type="project" value="UniProtKB-SubCell"/>
</dbReference>
<evidence type="ECO:0000256" key="3">
    <source>
        <dbReference type="ARBA" id="ARBA00022989"/>
    </source>
</evidence>
<organism evidence="7">
    <name type="scientific">Darwinula stevensoni</name>
    <dbReference type="NCBI Taxonomy" id="69355"/>
    <lineage>
        <taxon>Eukaryota</taxon>
        <taxon>Metazoa</taxon>
        <taxon>Ecdysozoa</taxon>
        <taxon>Arthropoda</taxon>
        <taxon>Crustacea</taxon>
        <taxon>Oligostraca</taxon>
        <taxon>Ostracoda</taxon>
        <taxon>Podocopa</taxon>
        <taxon>Podocopida</taxon>
        <taxon>Darwinulocopina</taxon>
        <taxon>Darwinuloidea</taxon>
        <taxon>Darwinulidae</taxon>
        <taxon>Darwinula</taxon>
    </lineage>
</organism>
<gene>
    <name evidence="7" type="ORF">DSTB1V02_LOCUS8278</name>
</gene>
<dbReference type="InterPro" id="IPR005828">
    <property type="entry name" value="MFS_sugar_transport-like"/>
</dbReference>
<feature type="transmembrane region" description="Helical" evidence="5">
    <location>
        <begin position="27"/>
        <end position="47"/>
    </location>
</feature>
<dbReference type="PANTHER" id="PTHR48021:SF1">
    <property type="entry name" value="GH07001P-RELATED"/>
    <property type="match status" value="1"/>
</dbReference>
<dbReference type="PROSITE" id="PS00217">
    <property type="entry name" value="SUGAR_TRANSPORT_2"/>
    <property type="match status" value="1"/>
</dbReference>
<evidence type="ECO:0008006" key="9">
    <source>
        <dbReference type="Google" id="ProtNLM"/>
    </source>
</evidence>
<dbReference type="PANTHER" id="PTHR48021">
    <property type="match status" value="1"/>
</dbReference>
<dbReference type="Pfam" id="PF00083">
    <property type="entry name" value="Sugar_tr"/>
    <property type="match status" value="1"/>
</dbReference>
<name>A0A7R9A508_9CRUS</name>
<feature type="transmembrane region" description="Helical" evidence="5">
    <location>
        <begin position="141"/>
        <end position="163"/>
    </location>
</feature>
<dbReference type="SUPFAM" id="SSF103473">
    <property type="entry name" value="MFS general substrate transporter"/>
    <property type="match status" value="1"/>
</dbReference>
<evidence type="ECO:0000256" key="4">
    <source>
        <dbReference type="ARBA" id="ARBA00023136"/>
    </source>
</evidence>
<dbReference type="InterPro" id="IPR050549">
    <property type="entry name" value="MFS_Trehalose_Transporter"/>
</dbReference>
<dbReference type="EMBL" id="LR901373">
    <property type="protein sequence ID" value="CAD7248466.1"/>
    <property type="molecule type" value="Genomic_DNA"/>
</dbReference>
<sequence>MMSTVSLALVLGGLVAAQIAKHWSRKWLLIALHFPIFASWLMITYPVNFSMFIVARVLGGFFLGIRDPIAQLYVAEIAHKDQRESPTFLLLHKRHEEAAAALRKLQGPHYDVTMEMDQVIKHIKESQETRSHFRDIFQWNYLKPVGLVALMMLFRQMTGIYVVLNFTVDIFEAAGEGFADSHVSTISAGAVQFVFLIISSLLMDRVGRKRLTIISSFLMAFAHFGFGLYYYFLDNELHLETLKSLYWVPIVTLCLFVAEFSLGMSSVVFVLLVIAQYKRSLTLLQPIHMLWQLSQLKRLSHMQNPAFLPFNSVEMYPSDKG</sequence>
<accession>A0A7R9A508</accession>
<evidence type="ECO:0000256" key="1">
    <source>
        <dbReference type="ARBA" id="ARBA00004141"/>
    </source>
</evidence>
<dbReference type="Proteomes" id="UP000677054">
    <property type="component" value="Unassembled WGS sequence"/>
</dbReference>
<evidence type="ECO:0000313" key="7">
    <source>
        <dbReference type="EMBL" id="CAD7248466.1"/>
    </source>
</evidence>
<evidence type="ECO:0000256" key="2">
    <source>
        <dbReference type="ARBA" id="ARBA00022692"/>
    </source>
</evidence>
<protein>
    <recommendedName>
        <fullName evidence="9">Sugar transporter</fullName>
    </recommendedName>
</protein>
<evidence type="ECO:0000256" key="5">
    <source>
        <dbReference type="SAM" id="Phobius"/>
    </source>
</evidence>
<dbReference type="Gene3D" id="1.20.1250.20">
    <property type="entry name" value="MFS general substrate transporter like domains"/>
    <property type="match status" value="2"/>
</dbReference>
<dbReference type="InterPro" id="IPR036259">
    <property type="entry name" value="MFS_trans_sf"/>
</dbReference>
<dbReference type="OrthoDB" id="6346412at2759"/>
<feature type="signal peptide" evidence="6">
    <location>
        <begin position="1"/>
        <end position="17"/>
    </location>
</feature>
<feature type="transmembrane region" description="Helical" evidence="5">
    <location>
        <begin position="183"/>
        <end position="202"/>
    </location>
</feature>
<keyword evidence="3 5" id="KW-1133">Transmembrane helix</keyword>
<dbReference type="GO" id="GO:0022857">
    <property type="term" value="F:transmembrane transporter activity"/>
    <property type="evidence" value="ECO:0007669"/>
    <property type="project" value="InterPro"/>
</dbReference>
<feature type="chain" id="PRO_5036209680" description="Sugar transporter" evidence="6">
    <location>
        <begin position="18"/>
        <end position="321"/>
    </location>
</feature>
<dbReference type="InterPro" id="IPR005829">
    <property type="entry name" value="Sugar_transporter_CS"/>
</dbReference>
<reference evidence="7" key="1">
    <citation type="submission" date="2020-11" db="EMBL/GenBank/DDBJ databases">
        <authorList>
            <person name="Tran Van P."/>
        </authorList>
    </citation>
    <scope>NUCLEOTIDE SEQUENCE</scope>
</reference>
<keyword evidence="6" id="KW-0732">Signal</keyword>